<evidence type="ECO:0000313" key="2">
    <source>
        <dbReference type="EMBL" id="EPS93404.1"/>
    </source>
</evidence>
<sequence>MDKTHNAREASSSCLPSSSDLNPLFPRANPSSVPTTLEDDLGLRSGGLPVVTGMQAAGEDECNELQRDEVELRQRREAEEQGRIYMEAAGGGEDLSEDVGELQEDEEEVATNQTDGTQPERLTAPGDNAPPSLPVDRPNRPNVPPSLSIAPTADPRYPNENSPDPFQQGREIPPHVATSNTISVSNTSTPFFLLYLLVAWLHTACKVAFPACRAVLIVVSNRPSRCFLSAPTVSKFIQVIGMRPRLVLAVRPHYSKLLLDLIAADPQHATSPIPCFSVP</sequence>
<feature type="compositionally biased region" description="Basic and acidic residues" evidence="1">
    <location>
        <begin position="71"/>
        <end position="82"/>
    </location>
</feature>
<evidence type="ECO:0000256" key="1">
    <source>
        <dbReference type="SAM" id="MobiDB-lite"/>
    </source>
</evidence>
<accession>S8F385</accession>
<dbReference type="OrthoDB" id="10688066at2759"/>
<feature type="region of interest" description="Disordered" evidence="1">
    <location>
        <begin position="1"/>
        <end position="50"/>
    </location>
</feature>
<name>S8F385_FOMSC</name>
<dbReference type="AlphaFoldDB" id="S8F385"/>
<reference evidence="2 3" key="1">
    <citation type="journal article" date="2012" name="Science">
        <title>The Paleozoic origin of enzymatic lignin decomposition reconstructed from 31 fungal genomes.</title>
        <authorList>
            <person name="Floudas D."/>
            <person name="Binder M."/>
            <person name="Riley R."/>
            <person name="Barry K."/>
            <person name="Blanchette R.A."/>
            <person name="Henrissat B."/>
            <person name="Martinez A.T."/>
            <person name="Otillar R."/>
            <person name="Spatafora J.W."/>
            <person name="Yadav J.S."/>
            <person name="Aerts A."/>
            <person name="Benoit I."/>
            <person name="Boyd A."/>
            <person name="Carlson A."/>
            <person name="Copeland A."/>
            <person name="Coutinho P.M."/>
            <person name="de Vries R.P."/>
            <person name="Ferreira P."/>
            <person name="Findley K."/>
            <person name="Foster B."/>
            <person name="Gaskell J."/>
            <person name="Glotzer D."/>
            <person name="Gorecki P."/>
            <person name="Heitman J."/>
            <person name="Hesse C."/>
            <person name="Hori C."/>
            <person name="Igarashi K."/>
            <person name="Jurgens J.A."/>
            <person name="Kallen N."/>
            <person name="Kersten P."/>
            <person name="Kohler A."/>
            <person name="Kuees U."/>
            <person name="Kumar T.K.A."/>
            <person name="Kuo A."/>
            <person name="LaButti K."/>
            <person name="Larrondo L.F."/>
            <person name="Lindquist E."/>
            <person name="Ling A."/>
            <person name="Lombard V."/>
            <person name="Lucas S."/>
            <person name="Lundell T."/>
            <person name="Martin R."/>
            <person name="McLaughlin D.J."/>
            <person name="Morgenstern I."/>
            <person name="Morin E."/>
            <person name="Murat C."/>
            <person name="Nagy L.G."/>
            <person name="Nolan M."/>
            <person name="Ohm R.A."/>
            <person name="Patyshakuliyeva A."/>
            <person name="Rokas A."/>
            <person name="Ruiz-Duenas F.J."/>
            <person name="Sabat G."/>
            <person name="Salamov A."/>
            <person name="Samejima M."/>
            <person name="Schmutz J."/>
            <person name="Slot J.C."/>
            <person name="St John F."/>
            <person name="Stenlid J."/>
            <person name="Sun H."/>
            <person name="Sun S."/>
            <person name="Syed K."/>
            <person name="Tsang A."/>
            <person name="Wiebenga A."/>
            <person name="Young D."/>
            <person name="Pisabarro A."/>
            <person name="Eastwood D.C."/>
            <person name="Martin F."/>
            <person name="Cullen D."/>
            <person name="Grigoriev I.V."/>
            <person name="Hibbett D.S."/>
        </authorList>
    </citation>
    <scope>NUCLEOTIDE SEQUENCE</scope>
    <source>
        <strain evidence="3">FP-58527</strain>
    </source>
</reference>
<gene>
    <name evidence="2" type="ORF">FOMPIDRAFT_114478</name>
</gene>
<feature type="compositionally biased region" description="Acidic residues" evidence="1">
    <location>
        <begin position="94"/>
        <end position="109"/>
    </location>
</feature>
<dbReference type="Proteomes" id="UP000015241">
    <property type="component" value="Unassembled WGS sequence"/>
</dbReference>
<dbReference type="HOGENOM" id="CLU_997602_0_0_1"/>
<proteinExistence type="predicted"/>
<organism evidence="2 3">
    <name type="scientific">Fomitopsis schrenkii</name>
    <name type="common">Brown rot fungus</name>
    <dbReference type="NCBI Taxonomy" id="2126942"/>
    <lineage>
        <taxon>Eukaryota</taxon>
        <taxon>Fungi</taxon>
        <taxon>Dikarya</taxon>
        <taxon>Basidiomycota</taxon>
        <taxon>Agaricomycotina</taxon>
        <taxon>Agaricomycetes</taxon>
        <taxon>Polyporales</taxon>
        <taxon>Fomitopsis</taxon>
    </lineage>
</organism>
<protein>
    <submittedName>
        <fullName evidence="2">Uncharacterized protein</fullName>
    </submittedName>
</protein>
<evidence type="ECO:0000313" key="3">
    <source>
        <dbReference type="Proteomes" id="UP000015241"/>
    </source>
</evidence>
<keyword evidence="3" id="KW-1185">Reference proteome</keyword>
<dbReference type="InParanoid" id="S8F385"/>
<dbReference type="EMBL" id="KE504278">
    <property type="protein sequence ID" value="EPS93404.1"/>
    <property type="molecule type" value="Genomic_DNA"/>
</dbReference>
<feature type="region of interest" description="Disordered" evidence="1">
    <location>
        <begin position="71"/>
        <end position="173"/>
    </location>
</feature>